<dbReference type="OrthoDB" id="359789at2"/>
<proteinExistence type="predicted"/>
<sequence length="149" mass="17826">MMSKQMNDLFFVCSMIEKVSRESKQKQSYVINKIGKEKIKRLYEYADVFHCENPDKISYELIENNCIDSGDYDKISRCKYKIPTYWEIGEIYARLIISVNNKVEDIIDTLFEVYNSWIEIVMDNYNSSFYYETPEYHLACYEEGKVLFS</sequence>
<comment type="caution">
    <text evidence="2">The sequence shown here is derived from an EMBL/GenBank/DDBJ whole genome shotgun (WGS) entry which is preliminary data.</text>
</comment>
<name>A0A0L9Y7L1_CLOBO</name>
<evidence type="ECO:0000313" key="1">
    <source>
        <dbReference type="EMBL" id="NFF88294.1"/>
    </source>
</evidence>
<protein>
    <submittedName>
        <fullName evidence="2">Uncharacterized protein</fullName>
    </submittedName>
</protein>
<dbReference type="EMBL" id="SWVK01000005">
    <property type="protein sequence ID" value="NFN34415.1"/>
    <property type="molecule type" value="Genomic_DNA"/>
</dbReference>
<accession>A0A0L9Y7L1</accession>
<dbReference type="AlphaFoldDB" id="A0A0L9Y7L1"/>
<dbReference type="EMBL" id="SWOV01000026">
    <property type="protein sequence ID" value="NFF88294.1"/>
    <property type="molecule type" value="Genomic_DNA"/>
</dbReference>
<evidence type="ECO:0000313" key="4">
    <source>
        <dbReference type="Proteomes" id="UP000476820"/>
    </source>
</evidence>
<evidence type="ECO:0000313" key="2">
    <source>
        <dbReference type="EMBL" id="NFN34415.1"/>
    </source>
</evidence>
<gene>
    <name evidence="1" type="ORF">FC774_10485</name>
    <name evidence="2" type="ORF">FDB51_04570</name>
</gene>
<organism evidence="2 3">
    <name type="scientific">Clostridium botulinum</name>
    <dbReference type="NCBI Taxonomy" id="1491"/>
    <lineage>
        <taxon>Bacteria</taxon>
        <taxon>Bacillati</taxon>
        <taxon>Bacillota</taxon>
        <taxon>Clostridia</taxon>
        <taxon>Eubacteriales</taxon>
        <taxon>Clostridiaceae</taxon>
        <taxon>Clostridium</taxon>
    </lineage>
</organism>
<evidence type="ECO:0000313" key="3">
    <source>
        <dbReference type="Proteomes" id="UP000473681"/>
    </source>
</evidence>
<dbReference type="Proteomes" id="UP000473681">
    <property type="component" value="Unassembled WGS sequence"/>
</dbReference>
<reference evidence="3 4" key="1">
    <citation type="submission" date="2019-04" db="EMBL/GenBank/DDBJ databases">
        <title>Genome sequencing of Clostridium botulinum Groups I-IV and Clostridium butyricum.</title>
        <authorList>
            <person name="Brunt J."/>
            <person name="Van Vliet A.H.M."/>
            <person name="Stringer S.C."/>
            <person name="Carter A.T."/>
            <person name="Peck M.W."/>
        </authorList>
    </citation>
    <scope>NUCLEOTIDE SEQUENCE [LARGE SCALE GENOMIC DNA]</scope>
    <source>
        <strain evidence="1 4">1605</strain>
        <strain evidence="2 3">CB-K-33E</strain>
    </source>
</reference>
<dbReference type="Proteomes" id="UP000476820">
    <property type="component" value="Unassembled WGS sequence"/>
</dbReference>
<dbReference type="RefSeq" id="WP_053342427.1">
    <property type="nucleotide sequence ID" value="NZ_LFPD01000022.1"/>
</dbReference>